<dbReference type="Pfam" id="PF10613">
    <property type="entry name" value="Lig_chan-Glu_bd"/>
    <property type="match status" value="1"/>
</dbReference>
<keyword evidence="10" id="KW-1003">Cell membrane</keyword>
<dbReference type="GO" id="GO:0005886">
    <property type="term" value="C:plasma membrane"/>
    <property type="evidence" value="ECO:0007669"/>
    <property type="project" value="InterPro"/>
</dbReference>
<dbReference type="GO" id="GO:0015031">
    <property type="term" value="P:protein transport"/>
    <property type="evidence" value="ECO:0007669"/>
    <property type="project" value="UniProtKB-KW"/>
</dbReference>
<dbReference type="Gene3D" id="1.10.10.570">
    <property type="entry name" value="Winged helix' DNA-binding domain. Chain C. Domain 1"/>
    <property type="match status" value="1"/>
</dbReference>
<dbReference type="Pfam" id="PF00060">
    <property type="entry name" value="Lig_chan"/>
    <property type="match status" value="1"/>
</dbReference>
<dbReference type="GO" id="GO:0030246">
    <property type="term" value="F:carbohydrate binding"/>
    <property type="evidence" value="ECO:0007669"/>
    <property type="project" value="UniProtKB-KW"/>
</dbReference>
<dbReference type="SUPFAM" id="SSF50370">
    <property type="entry name" value="Ricin B-like lectins"/>
    <property type="match status" value="1"/>
</dbReference>
<dbReference type="InterPro" id="IPR036388">
    <property type="entry name" value="WH-like_DNA-bd_sf"/>
</dbReference>
<dbReference type="Pfam" id="PF10755">
    <property type="entry name" value="DUF2585"/>
    <property type="match status" value="1"/>
</dbReference>
<evidence type="ECO:0000256" key="18">
    <source>
        <dbReference type="ARBA" id="ARBA00023065"/>
    </source>
</evidence>
<evidence type="ECO:0000256" key="5">
    <source>
        <dbReference type="ARBA" id="ARBA00005680"/>
    </source>
</evidence>
<keyword evidence="18" id="KW-0406">Ion transport</keyword>
<dbReference type="SUPFAM" id="SSF53448">
    <property type="entry name" value="Nucleotide-diphospho-sugar transferases"/>
    <property type="match status" value="1"/>
</dbReference>
<dbReference type="EMBL" id="HG994588">
    <property type="protein sequence ID" value="CAF3038603.1"/>
    <property type="molecule type" value="Genomic_DNA"/>
</dbReference>
<proteinExistence type="inferred from homology"/>
<dbReference type="Gene3D" id="3.40.190.10">
    <property type="entry name" value="Periplasmic binding protein-like II"/>
    <property type="match status" value="3"/>
</dbReference>
<keyword evidence="30" id="KW-1185">Reference proteome</keyword>
<dbReference type="Gene3D" id="3.90.550.10">
    <property type="entry name" value="Spore Coat Polysaccharide Biosynthesis Protein SpsA, Chain A"/>
    <property type="match status" value="1"/>
</dbReference>
<evidence type="ECO:0000256" key="1">
    <source>
        <dbReference type="ARBA" id="ARBA00001936"/>
    </source>
</evidence>
<dbReference type="SUPFAM" id="SSF46785">
    <property type="entry name" value="Winged helix' DNA-binding domain"/>
    <property type="match status" value="2"/>
</dbReference>
<dbReference type="InterPro" id="IPR014041">
    <property type="entry name" value="ESCRT-II_cplx_Vps25-sub_N"/>
</dbReference>
<dbReference type="Proteomes" id="UP000675881">
    <property type="component" value="Chromosome 9"/>
</dbReference>
<dbReference type="GO" id="GO:0008593">
    <property type="term" value="P:regulation of Notch signaling pathway"/>
    <property type="evidence" value="ECO:0007669"/>
    <property type="project" value="TreeGrafter"/>
</dbReference>
<keyword evidence="29" id="KW-0328">Glycosyltransferase</keyword>
<dbReference type="InterPro" id="IPR045885">
    <property type="entry name" value="GalNAc-T"/>
</dbReference>
<dbReference type="PROSITE" id="PS50231">
    <property type="entry name" value="RICIN_B_LECTIN"/>
    <property type="match status" value="1"/>
</dbReference>
<keyword evidence="25" id="KW-0407">Ion channel</keyword>
<evidence type="ECO:0000256" key="20">
    <source>
        <dbReference type="ARBA" id="ARBA00023157"/>
    </source>
</evidence>
<evidence type="ECO:0000256" key="24">
    <source>
        <dbReference type="ARBA" id="ARBA00023286"/>
    </source>
</evidence>
<dbReference type="OrthoDB" id="9982049at2759"/>
<keyword evidence="23" id="KW-0464">Manganese</keyword>
<comment type="similarity">
    <text evidence="7">Belongs to the VPS25 family.</text>
</comment>
<dbReference type="InterPro" id="IPR035992">
    <property type="entry name" value="Ricin_B-like_lectins"/>
</dbReference>
<dbReference type="GO" id="GO:0000814">
    <property type="term" value="C:ESCRT II complex"/>
    <property type="evidence" value="ECO:0007669"/>
    <property type="project" value="InterPro"/>
</dbReference>
<evidence type="ECO:0000313" key="29">
    <source>
        <dbReference type="EMBL" id="CAF3038603.1"/>
    </source>
</evidence>
<keyword evidence="14" id="KW-0653">Protein transport</keyword>
<name>A0A7R8D5U2_LEPSM</name>
<dbReference type="Gene3D" id="2.80.10.50">
    <property type="match status" value="1"/>
</dbReference>
<dbReference type="GO" id="GO:0000139">
    <property type="term" value="C:Golgi membrane"/>
    <property type="evidence" value="ECO:0007669"/>
    <property type="project" value="UniProtKB-SubCell"/>
</dbReference>
<keyword evidence="29" id="KW-0808">Transferase</keyword>
<dbReference type="InterPro" id="IPR019691">
    <property type="entry name" value="DUF2585"/>
</dbReference>
<evidence type="ECO:0000256" key="12">
    <source>
        <dbReference type="ARBA" id="ARBA00022692"/>
    </source>
</evidence>
<evidence type="ECO:0000256" key="15">
    <source>
        <dbReference type="ARBA" id="ARBA00022968"/>
    </source>
</evidence>
<feature type="domain" description="Ricin B lectin" evidence="28">
    <location>
        <begin position="586"/>
        <end position="712"/>
    </location>
</feature>
<keyword evidence="22" id="KW-0325">Glycoprotein</keyword>
<keyword evidence="15" id="KW-0735">Signal-anchor</keyword>
<keyword evidence="24" id="KW-1071">Ligand-gated ion channel</keyword>
<comment type="similarity">
    <text evidence="5">Belongs to the glycosyltransferase 2 family. GalNAc-T subfamily.</text>
</comment>
<evidence type="ECO:0000313" key="30">
    <source>
        <dbReference type="Proteomes" id="UP000675881"/>
    </source>
</evidence>
<evidence type="ECO:0000256" key="7">
    <source>
        <dbReference type="ARBA" id="ARBA00009674"/>
    </source>
</evidence>
<keyword evidence="16" id="KW-1133">Transmembrane helix</keyword>
<dbReference type="Pfam" id="PF00652">
    <property type="entry name" value="Ricin_B_lectin"/>
    <property type="match status" value="1"/>
</dbReference>
<evidence type="ECO:0000256" key="26">
    <source>
        <dbReference type="ARBA" id="ARBA00030094"/>
    </source>
</evidence>
<dbReference type="Pfam" id="PF05871">
    <property type="entry name" value="ESCRT-II"/>
    <property type="match status" value="1"/>
</dbReference>
<dbReference type="InterPro" id="IPR036390">
    <property type="entry name" value="WH_DNA-bd_sf"/>
</dbReference>
<protein>
    <recommendedName>
        <fullName evidence="8">Vacuolar protein-sorting-associated protein 25</fullName>
    </recommendedName>
    <alternativeName>
        <fullName evidence="26">ESCRT-II complex subunit VPS25</fullName>
    </alternativeName>
</protein>
<comment type="similarity">
    <text evidence="6">Belongs to the glutamate-gated ion channel (TC 1.A.10.1) family.</text>
</comment>
<evidence type="ECO:0000256" key="3">
    <source>
        <dbReference type="ARBA" id="ARBA00004323"/>
    </source>
</evidence>
<evidence type="ECO:0000256" key="22">
    <source>
        <dbReference type="ARBA" id="ARBA00023180"/>
    </source>
</evidence>
<dbReference type="GO" id="GO:0071985">
    <property type="term" value="P:multivesicular body sorting pathway"/>
    <property type="evidence" value="ECO:0007669"/>
    <property type="project" value="InterPro"/>
</dbReference>
<reference evidence="29" key="1">
    <citation type="submission" date="2021-02" db="EMBL/GenBank/DDBJ databases">
        <authorList>
            <person name="Bekaert M."/>
        </authorList>
    </citation>
    <scope>NUCLEOTIDE SEQUENCE</scope>
    <source>
        <strain evidence="29">IoA-00</strain>
    </source>
</reference>
<dbReference type="InterPro" id="IPR008570">
    <property type="entry name" value="ESCRT-II_cplx_Vps25-sub"/>
</dbReference>
<dbReference type="Pfam" id="PF00535">
    <property type="entry name" value="Glycos_transf_2"/>
    <property type="match status" value="1"/>
</dbReference>
<dbReference type="GO" id="GO:0006493">
    <property type="term" value="P:protein O-linked glycosylation"/>
    <property type="evidence" value="ECO:0007669"/>
    <property type="project" value="TreeGrafter"/>
</dbReference>
<gene>
    <name evidence="29" type="ORF">LSAA_14613</name>
</gene>
<dbReference type="FunFam" id="3.90.550.10:FF:000053">
    <property type="entry name" value="Polypeptide N-acetylgalactosaminyltransferase"/>
    <property type="match status" value="1"/>
</dbReference>
<dbReference type="Gene3D" id="1.10.10.10">
    <property type="entry name" value="Winged helix-like DNA-binding domain superfamily/Winged helix DNA-binding domain"/>
    <property type="match status" value="1"/>
</dbReference>
<keyword evidence="19" id="KW-0472">Membrane</keyword>
<dbReference type="SMART" id="SM00458">
    <property type="entry name" value="RICIN"/>
    <property type="match status" value="1"/>
</dbReference>
<dbReference type="InterPro" id="IPR001173">
    <property type="entry name" value="Glyco_trans_2-like"/>
</dbReference>
<sequence>MKDVASLNVRTVMSSGFTWPWQYHFPPFFTLQPQEETRNKQVESWRSLVLNYCQCKGLTTLDLNESGSPLFYNSEINRRLPESGISEVLKELQLCGHLEWTDKSKRRCRVFWRSPAEWGDMIYNYARENGLNKGGVCTLYELTESDDVVDQPFYQLEKELLIKSLECLETQKKAELFDENEDSLKPILVTRDFNDEESNRLWNDLGAIKKPQDILKRDEGYKQFAFNSFLSARIGNYRQIPDTRHKLCKNYTDNSYTKLPTASIVICYFREDLSTLLRTIHTVVKRSPANLLKEVIVVNDHSDIDIFDKLIENVNKESHLIQKVRFVTPPERFGLIRARIFGSTYATGDVLVFLDSHVEPNIYWLEPLLERISEMGVSNVVIPIIDIINADTFRYSPSPLVKGGFNWGLNFKWDSIKNLRKSEDFIKPVRSPTMAGGLFAINRRYFNEMGTYDPGLKIWGGENLELSFRVWMCGGSLEIIPCSRVGHVFRKRRPYGQDDTDTMTSNSLRVAHVWLDKYIDKYFEVYPNAKGMHYGDISERKALRERLNCKSFKWYLDTIYPELMKEPLKKDKKFIPWNKRVRSYVNQFQIVLGEEYKYCVGGEDPSTKKSYLELQHCNKDSTQIWYLTNRTELVLDKLLCLDAESKNRRPRLMKCHELGDGQEWKFQENVRLSAIYNMAAGLCLSVDEPRKVGAHVILDVCDEKKSHKWHLLSTPTHGNEVWKNHSLIEESSFSYHALQALCLAGFVSIITLLMGILPGNSSTGNFWPLFVPDYYGSRASAHLFDPYRLISIFLHVGHGILSFYAWGILDNVHEIHFKSFQKSKSAFHSWWLREGGLIKAMFMAMAFELVENSSGVIEIFRANSGVSEDYVGDSSINVIGDLISSAFGYNLSRFFVSRGYTALPLLIFILEEITLAYLIRDGMILILLQTFFPSDKIRNWQSSIIDNKSIGLNQYQHLWIPRKGVYSINIDEAYTLQQGKHCILFFIQINLPQSINFIQNTLQSGRYYRRNFFIFVFQSQAEVEGLLKRAHDLERVVSFYQVQNKMLMYNIDRNCYKNRVQLLNLWCSEHGFYKEDKLFQSSLFPSGCEKEIVEYTIRSDLLLIDYLTKGLDLKYRVVPYIDGKWGNMVNKTTLKFNGMIGMVQRKEADVAIGCITITYERNMVVDFTLPYLMESIALTTLQIQHDPGFTLNQCFFNTYKSFFNQAIHSWPKDYSSKILFIFWCLFVLLITAAYSSQLISSLTSPTLSKALNSVEEIAEQNDLNVVFTNGTIHEVILRDSKEKAFKKLWKKIQSQDPSETFTNSLDELFADMYPNCSSVIVMDYTPSHAASMINYMSLTGKSYLYQLKEVFFNMGYGFALQKDSDLTHSFNHFIRKSLYYGLNMKWIQDTIFKMRLLNNQKVKTNLELENQKKYQNQFNASPRSLLCSNSGLHFIYSNIYD</sequence>
<keyword evidence="21" id="KW-0675">Receptor</keyword>
<comment type="subcellular location">
    <subcellularLocation>
        <location evidence="4">Cytoplasm</location>
    </subcellularLocation>
    <subcellularLocation>
        <location evidence="3">Golgi apparatus membrane</location>
        <topology evidence="3">Single-pass type II membrane protein</topology>
    </subcellularLocation>
    <subcellularLocation>
        <location evidence="2">Membrane</location>
        <topology evidence="2">Multi-pass membrane protein</topology>
    </subcellularLocation>
</comment>
<evidence type="ECO:0000256" key="14">
    <source>
        <dbReference type="ARBA" id="ARBA00022927"/>
    </source>
</evidence>
<dbReference type="GO" id="GO:0004653">
    <property type="term" value="F:polypeptide N-acetylgalactosaminyltransferase activity"/>
    <property type="evidence" value="ECO:0007669"/>
    <property type="project" value="TreeGrafter"/>
</dbReference>
<evidence type="ECO:0000256" key="4">
    <source>
        <dbReference type="ARBA" id="ARBA00004496"/>
    </source>
</evidence>
<evidence type="ECO:0000256" key="10">
    <source>
        <dbReference type="ARBA" id="ARBA00022475"/>
    </source>
</evidence>
<dbReference type="InterPro" id="IPR029044">
    <property type="entry name" value="Nucleotide-diphossugar_trans"/>
</dbReference>
<dbReference type="InterPro" id="IPR000772">
    <property type="entry name" value="Ricin_B_lectin"/>
</dbReference>
<accession>A0A7R8D5U2</accession>
<evidence type="ECO:0000256" key="17">
    <source>
        <dbReference type="ARBA" id="ARBA00023034"/>
    </source>
</evidence>
<dbReference type="SMART" id="SM00079">
    <property type="entry name" value="PBPe"/>
    <property type="match status" value="1"/>
</dbReference>
<evidence type="ECO:0000256" key="2">
    <source>
        <dbReference type="ARBA" id="ARBA00004141"/>
    </source>
</evidence>
<dbReference type="FunFam" id="1.10.10.570:FF:000003">
    <property type="entry name" value="Vacuolar protein-sorting-associated protein 25"/>
    <property type="match status" value="1"/>
</dbReference>
<evidence type="ECO:0000256" key="19">
    <source>
        <dbReference type="ARBA" id="ARBA00023136"/>
    </source>
</evidence>
<keyword evidence="12" id="KW-0812">Transmembrane</keyword>
<evidence type="ECO:0000256" key="16">
    <source>
        <dbReference type="ARBA" id="ARBA00022989"/>
    </source>
</evidence>
<dbReference type="InterPro" id="IPR019594">
    <property type="entry name" value="Glu/Gly-bd"/>
</dbReference>
<evidence type="ECO:0000256" key="8">
    <source>
        <dbReference type="ARBA" id="ARBA00017934"/>
    </source>
</evidence>
<keyword evidence="13" id="KW-0430">Lectin</keyword>
<evidence type="ECO:0000256" key="9">
    <source>
        <dbReference type="ARBA" id="ARBA00022448"/>
    </source>
</evidence>
<evidence type="ECO:0000256" key="6">
    <source>
        <dbReference type="ARBA" id="ARBA00008685"/>
    </source>
</evidence>
<dbReference type="SUPFAM" id="SSF53850">
    <property type="entry name" value="Periplasmic binding protein-like II"/>
    <property type="match status" value="1"/>
</dbReference>
<keyword evidence="20" id="KW-1015">Disulfide bond</keyword>
<evidence type="ECO:0000256" key="23">
    <source>
        <dbReference type="ARBA" id="ARBA00023211"/>
    </source>
</evidence>
<evidence type="ECO:0000256" key="11">
    <source>
        <dbReference type="ARBA" id="ARBA00022490"/>
    </source>
</evidence>
<dbReference type="GO" id="GO:0015276">
    <property type="term" value="F:ligand-gated monoatomic ion channel activity"/>
    <property type="evidence" value="ECO:0007669"/>
    <property type="project" value="InterPro"/>
</dbReference>
<evidence type="ECO:0000256" key="13">
    <source>
        <dbReference type="ARBA" id="ARBA00022734"/>
    </source>
</evidence>
<dbReference type="InterPro" id="IPR001320">
    <property type="entry name" value="Iontro_rcpt_C"/>
</dbReference>
<evidence type="ECO:0000256" key="21">
    <source>
        <dbReference type="ARBA" id="ARBA00023170"/>
    </source>
</evidence>
<evidence type="ECO:0000256" key="25">
    <source>
        <dbReference type="ARBA" id="ARBA00023303"/>
    </source>
</evidence>
<keyword evidence="17" id="KW-0333">Golgi apparatus</keyword>
<keyword evidence="11" id="KW-0963">Cytoplasm</keyword>
<comment type="cofactor">
    <cofactor evidence="1">
        <name>Mn(2+)</name>
        <dbReference type="ChEBI" id="CHEBI:29035"/>
    </cofactor>
</comment>
<organism evidence="29 30">
    <name type="scientific">Lepeophtheirus salmonis</name>
    <name type="common">Salmon louse</name>
    <name type="synonym">Caligus salmonis</name>
    <dbReference type="NCBI Taxonomy" id="72036"/>
    <lineage>
        <taxon>Eukaryota</taxon>
        <taxon>Metazoa</taxon>
        <taxon>Ecdysozoa</taxon>
        <taxon>Arthropoda</taxon>
        <taxon>Crustacea</taxon>
        <taxon>Multicrustacea</taxon>
        <taxon>Hexanauplia</taxon>
        <taxon>Copepoda</taxon>
        <taxon>Siphonostomatoida</taxon>
        <taxon>Caligidae</taxon>
        <taxon>Lepeophtheirus</taxon>
    </lineage>
</organism>
<evidence type="ECO:0000259" key="28">
    <source>
        <dbReference type="SMART" id="SM00458"/>
    </source>
</evidence>
<dbReference type="GO" id="GO:0005112">
    <property type="term" value="F:Notch binding"/>
    <property type="evidence" value="ECO:0007669"/>
    <property type="project" value="TreeGrafter"/>
</dbReference>
<dbReference type="CDD" id="cd02510">
    <property type="entry name" value="pp-GalNAc-T"/>
    <property type="match status" value="1"/>
</dbReference>
<dbReference type="PANTHER" id="PTHR11675">
    <property type="entry name" value="N-ACETYLGALACTOSAMINYLTRANSFERASE"/>
    <property type="match status" value="1"/>
</dbReference>
<keyword evidence="9" id="KW-0813">Transport</keyword>
<feature type="domain" description="Ionotropic glutamate receptor C-terminal" evidence="27">
    <location>
        <begin position="1092"/>
        <end position="1389"/>
    </location>
</feature>
<dbReference type="PANTHER" id="PTHR11675:SF63">
    <property type="entry name" value="POLYPEPTIDE N-ACETYLGALACTOSAMINYLTRANSFERASE"/>
    <property type="match status" value="1"/>
</dbReference>
<evidence type="ECO:0000259" key="27">
    <source>
        <dbReference type="SMART" id="SM00079"/>
    </source>
</evidence>